<evidence type="ECO:0000313" key="2">
    <source>
        <dbReference type="EMBL" id="WXB09548.1"/>
    </source>
</evidence>
<keyword evidence="1" id="KW-0732">Signal</keyword>
<feature type="chain" id="PRO_5045113230" evidence="1">
    <location>
        <begin position="28"/>
        <end position="162"/>
    </location>
</feature>
<dbReference type="EMBL" id="CP089983">
    <property type="protein sequence ID" value="WXB09548.1"/>
    <property type="molecule type" value="Genomic_DNA"/>
</dbReference>
<feature type="signal peptide" evidence="1">
    <location>
        <begin position="1"/>
        <end position="27"/>
    </location>
</feature>
<proteinExistence type="predicted"/>
<dbReference type="RefSeq" id="WP_394839220.1">
    <property type="nucleotide sequence ID" value="NZ_CP089929.1"/>
</dbReference>
<name>A0ABZ2LF32_9BACT</name>
<protein>
    <submittedName>
        <fullName evidence="2">DUF3574 domain-containing protein</fullName>
    </submittedName>
</protein>
<accession>A0ABZ2LF32</accession>
<dbReference type="Proteomes" id="UP001374803">
    <property type="component" value="Chromosome"/>
</dbReference>
<dbReference type="InterPro" id="IPR021957">
    <property type="entry name" value="DUF3574"/>
</dbReference>
<dbReference type="PROSITE" id="PS51257">
    <property type="entry name" value="PROKAR_LIPOPROTEIN"/>
    <property type="match status" value="1"/>
</dbReference>
<evidence type="ECO:0000256" key="1">
    <source>
        <dbReference type="SAM" id="SignalP"/>
    </source>
</evidence>
<sequence>MMNRLYALTTICSITLFSSIASTGCAASTNSDPSTQQGLDEDLKKHKCDVKTAPQGATPMVSTELIFGLDRKGTPIPEADFAAFVDAEITPRFPDGLSIIDVKGQYRMSTGQIIKEPSKLLLVYHDGSRQNSQKLEDIRTAYKAQFEQESVLRTDEVICVAF</sequence>
<gene>
    <name evidence="2" type="ORF">LVJ94_20235</name>
</gene>
<dbReference type="Pfam" id="PF12098">
    <property type="entry name" value="DUF3574"/>
    <property type="match status" value="1"/>
</dbReference>
<keyword evidence="3" id="KW-1185">Reference proteome</keyword>
<organism evidence="2 3">
    <name type="scientific">Pendulispora rubella</name>
    <dbReference type="NCBI Taxonomy" id="2741070"/>
    <lineage>
        <taxon>Bacteria</taxon>
        <taxon>Pseudomonadati</taxon>
        <taxon>Myxococcota</taxon>
        <taxon>Myxococcia</taxon>
        <taxon>Myxococcales</taxon>
        <taxon>Sorangiineae</taxon>
        <taxon>Pendulisporaceae</taxon>
        <taxon>Pendulispora</taxon>
    </lineage>
</organism>
<evidence type="ECO:0000313" key="3">
    <source>
        <dbReference type="Proteomes" id="UP001374803"/>
    </source>
</evidence>
<reference evidence="2" key="1">
    <citation type="submission" date="2021-12" db="EMBL/GenBank/DDBJ databases">
        <title>Discovery of the Pendulisporaceae a myxobacterial family with distinct sporulation behavior and unique specialized metabolism.</title>
        <authorList>
            <person name="Garcia R."/>
            <person name="Popoff A."/>
            <person name="Bader C.D."/>
            <person name="Loehr J."/>
            <person name="Walesch S."/>
            <person name="Walt C."/>
            <person name="Boldt J."/>
            <person name="Bunk B."/>
            <person name="Haeckl F.J.F.P.J."/>
            <person name="Gunesch A.P."/>
            <person name="Birkelbach J."/>
            <person name="Nuebel U."/>
            <person name="Pietschmann T."/>
            <person name="Bach T."/>
            <person name="Mueller R."/>
        </authorList>
    </citation>
    <scope>NUCLEOTIDE SEQUENCE</scope>
    <source>
        <strain evidence="2">MSr11367</strain>
    </source>
</reference>